<dbReference type="PROSITE" id="PS50118">
    <property type="entry name" value="HMG_BOX_2"/>
    <property type="match status" value="1"/>
</dbReference>
<dbReference type="PANTHER" id="PTHR45803">
    <property type="entry name" value="SOX100B"/>
    <property type="match status" value="1"/>
</dbReference>
<evidence type="ECO:0000256" key="2">
    <source>
        <dbReference type="ARBA" id="ARBA00023015"/>
    </source>
</evidence>
<feature type="compositionally biased region" description="Basic and acidic residues" evidence="7">
    <location>
        <begin position="82"/>
        <end position="92"/>
    </location>
</feature>
<dbReference type="InterPro" id="IPR009071">
    <property type="entry name" value="HMG_box_dom"/>
</dbReference>
<sequence length="604" mass="66662">MSSAVETTQYQYRAVTPSYGFSCAPHGLELERLTPPRSASDHSFLLPTHPSTPQEFIPGNSYYLHSPAHTPYLEGSPPSDRQNFESNHELRLPPRSGMFMKEEDEISLLGGPYLSGDYSMDGRSGDRVFETWDETVEHTLPSPTPSAEDCLRGLSGSPESKQEDKPASKSKVSRAPRKRKTPGDKPDKPKLPKLIKPLSELTQEYHDLPIRNMESWVNRSAETRWKEVEKRGGYVTRPMNSFMLYRSAFAERTKMWCLQNNHQVVSSVSGESWPLEPEEIRQKYNELARIERVNHQAAHPGYKFSPSKALNNRKRKGSKPDDDTASAISELDDFDSLGGGHVEAASPDPRPAKKPQRNRRRAQKASDLCGGTTGSSQAYMGFSYEPESGGAIRSSFNHNNPGRTPPVNMGTQDMSGQYYQTTVRASPVTPLPNPLPTTVIEDVTIRKTPGPTALSLQQQFLQAGMHPQIKTEPATDNSKVDPLLLGSGQEGGFLTEPYNQPNILPSHFLQDTAGGDFEFGNEQLFAGAGPMIDTGLDGFSTEGMAFSEQALMDGSIDVSKLPGYCENLGPFLDNQEPWSIEETATIGGGEGLEGADLCYDEWLQ</sequence>
<dbReference type="InterPro" id="IPR036910">
    <property type="entry name" value="HMG_box_dom_sf"/>
</dbReference>
<dbReference type="AlphaFoldDB" id="A0A5J5EZ48"/>
<dbReference type="GO" id="GO:0000981">
    <property type="term" value="F:DNA-binding transcription factor activity, RNA polymerase II-specific"/>
    <property type="evidence" value="ECO:0007669"/>
    <property type="project" value="TreeGrafter"/>
</dbReference>
<dbReference type="CDD" id="cd01389">
    <property type="entry name" value="HMG-box_ROX1-like"/>
    <property type="match status" value="1"/>
</dbReference>
<dbReference type="PANTHER" id="PTHR45803:SF5">
    <property type="entry name" value="SOX100B"/>
    <property type="match status" value="1"/>
</dbReference>
<reference evidence="9 10" key="1">
    <citation type="submission" date="2019-09" db="EMBL/GenBank/DDBJ databases">
        <title>Draft genome of the ectomycorrhizal ascomycete Sphaerosporella brunnea.</title>
        <authorList>
            <consortium name="DOE Joint Genome Institute"/>
            <person name="Benucci G.M."/>
            <person name="Marozzi G."/>
            <person name="Antonielli L."/>
            <person name="Sanchez S."/>
            <person name="Marco P."/>
            <person name="Wang X."/>
            <person name="Falini L.B."/>
            <person name="Barry K."/>
            <person name="Haridas S."/>
            <person name="Lipzen A."/>
            <person name="Labutti K."/>
            <person name="Grigoriev I.V."/>
            <person name="Murat C."/>
            <person name="Martin F."/>
            <person name="Albertini E."/>
            <person name="Donnini D."/>
            <person name="Bonito G."/>
        </authorList>
    </citation>
    <scope>NUCLEOTIDE SEQUENCE [LARGE SCALE GENOMIC DNA]</scope>
    <source>
        <strain evidence="9 10">Sb_GMNB300</strain>
    </source>
</reference>
<feature type="region of interest" description="Disordered" evidence="7">
    <location>
        <begin position="138"/>
        <end position="195"/>
    </location>
</feature>
<organism evidence="9 10">
    <name type="scientific">Sphaerosporella brunnea</name>
    <dbReference type="NCBI Taxonomy" id="1250544"/>
    <lineage>
        <taxon>Eukaryota</taxon>
        <taxon>Fungi</taxon>
        <taxon>Dikarya</taxon>
        <taxon>Ascomycota</taxon>
        <taxon>Pezizomycotina</taxon>
        <taxon>Pezizomycetes</taxon>
        <taxon>Pezizales</taxon>
        <taxon>Pyronemataceae</taxon>
        <taxon>Sphaerosporella</taxon>
    </lineage>
</organism>
<evidence type="ECO:0000259" key="8">
    <source>
        <dbReference type="PROSITE" id="PS50118"/>
    </source>
</evidence>
<evidence type="ECO:0000256" key="6">
    <source>
        <dbReference type="PROSITE-ProRule" id="PRU00267"/>
    </source>
</evidence>
<dbReference type="Proteomes" id="UP000326924">
    <property type="component" value="Unassembled WGS sequence"/>
</dbReference>
<feature type="domain" description="HMG box" evidence="8">
    <location>
        <begin position="235"/>
        <end position="303"/>
    </location>
</feature>
<feature type="compositionally biased region" description="Basic and acidic residues" evidence="7">
    <location>
        <begin position="181"/>
        <end position="190"/>
    </location>
</feature>
<dbReference type="EMBL" id="VXIS01000068">
    <property type="protein sequence ID" value="KAA8908484.1"/>
    <property type="molecule type" value="Genomic_DNA"/>
</dbReference>
<evidence type="ECO:0000313" key="9">
    <source>
        <dbReference type="EMBL" id="KAA8908484.1"/>
    </source>
</evidence>
<evidence type="ECO:0000256" key="4">
    <source>
        <dbReference type="ARBA" id="ARBA00023163"/>
    </source>
</evidence>
<accession>A0A5J5EZ48</accession>
<protein>
    <recommendedName>
        <fullName evidence="8">HMG box domain-containing protein</fullName>
    </recommendedName>
</protein>
<keyword evidence="2" id="KW-0805">Transcription regulation</keyword>
<feature type="compositionally biased region" description="Basic residues" evidence="7">
    <location>
        <begin position="171"/>
        <end position="180"/>
    </location>
</feature>
<evidence type="ECO:0000256" key="1">
    <source>
        <dbReference type="ARBA" id="ARBA00004123"/>
    </source>
</evidence>
<proteinExistence type="predicted"/>
<comment type="subcellular location">
    <subcellularLocation>
        <location evidence="1">Nucleus</location>
    </subcellularLocation>
</comment>
<evidence type="ECO:0000256" key="7">
    <source>
        <dbReference type="SAM" id="MobiDB-lite"/>
    </source>
</evidence>
<keyword evidence="3 6" id="KW-0238">DNA-binding</keyword>
<dbReference type="OrthoDB" id="2307332at2759"/>
<feature type="compositionally biased region" description="Basic residues" evidence="7">
    <location>
        <begin position="352"/>
        <end position="363"/>
    </location>
</feature>
<dbReference type="SUPFAM" id="SSF47095">
    <property type="entry name" value="HMG-box"/>
    <property type="match status" value="1"/>
</dbReference>
<evidence type="ECO:0000256" key="3">
    <source>
        <dbReference type="ARBA" id="ARBA00023125"/>
    </source>
</evidence>
<keyword evidence="4" id="KW-0804">Transcription</keyword>
<feature type="region of interest" description="Disordered" evidence="7">
    <location>
        <begin position="68"/>
        <end position="95"/>
    </location>
</feature>
<dbReference type="GO" id="GO:0005634">
    <property type="term" value="C:nucleus"/>
    <property type="evidence" value="ECO:0007669"/>
    <property type="project" value="UniProtKB-SubCell"/>
</dbReference>
<dbReference type="Gene3D" id="1.10.30.10">
    <property type="entry name" value="High mobility group box domain"/>
    <property type="match status" value="1"/>
</dbReference>
<evidence type="ECO:0000313" key="10">
    <source>
        <dbReference type="Proteomes" id="UP000326924"/>
    </source>
</evidence>
<comment type="caution">
    <text evidence="9">The sequence shown here is derived from an EMBL/GenBank/DDBJ whole genome shotgun (WGS) entry which is preliminary data.</text>
</comment>
<gene>
    <name evidence="9" type="ORF">FN846DRAFT_918557</name>
</gene>
<feature type="region of interest" description="Disordered" evidence="7">
    <location>
        <begin position="297"/>
        <end position="377"/>
    </location>
</feature>
<dbReference type="SMART" id="SM00398">
    <property type="entry name" value="HMG"/>
    <property type="match status" value="1"/>
</dbReference>
<dbReference type="GO" id="GO:0000978">
    <property type="term" value="F:RNA polymerase II cis-regulatory region sequence-specific DNA binding"/>
    <property type="evidence" value="ECO:0007669"/>
    <property type="project" value="TreeGrafter"/>
</dbReference>
<keyword evidence="10" id="KW-1185">Reference proteome</keyword>
<feature type="DNA-binding region" description="HMG box" evidence="6">
    <location>
        <begin position="235"/>
        <end position="303"/>
    </location>
</feature>
<dbReference type="InterPro" id="IPR050917">
    <property type="entry name" value="SOX_TF"/>
</dbReference>
<dbReference type="Pfam" id="PF00505">
    <property type="entry name" value="HMG_box"/>
    <property type="match status" value="1"/>
</dbReference>
<evidence type="ECO:0000256" key="5">
    <source>
        <dbReference type="ARBA" id="ARBA00023242"/>
    </source>
</evidence>
<keyword evidence="5 6" id="KW-0539">Nucleus</keyword>
<name>A0A5J5EZ48_9PEZI</name>
<dbReference type="InParanoid" id="A0A5J5EZ48"/>